<dbReference type="GO" id="GO:0030073">
    <property type="term" value="P:insulin secretion"/>
    <property type="evidence" value="ECO:0007669"/>
    <property type="project" value="TreeGrafter"/>
</dbReference>
<dbReference type="EMBL" id="AFYH01057436">
    <property type="status" value="NOT_ANNOTATED_CDS"/>
    <property type="molecule type" value="Genomic_DNA"/>
</dbReference>
<protein>
    <submittedName>
        <fullName evidence="14">Solute carrier family 30 member 8</fullName>
    </submittedName>
</protein>
<dbReference type="EMBL" id="AFYH01057438">
    <property type="status" value="NOT_ANNOTATED_CDS"/>
    <property type="molecule type" value="Genomic_DNA"/>
</dbReference>
<dbReference type="GO" id="GO:0030658">
    <property type="term" value="C:transport vesicle membrane"/>
    <property type="evidence" value="ECO:0007669"/>
    <property type="project" value="UniProtKB-SubCell"/>
</dbReference>
<comment type="catalytic activity">
    <reaction evidence="11">
        <text>Zn(2+)(in) + 2 H(+)(out) = Zn(2+)(out) + 2 H(+)(in)</text>
        <dbReference type="Rhea" id="RHEA:72627"/>
        <dbReference type="ChEBI" id="CHEBI:15378"/>
        <dbReference type="ChEBI" id="CHEBI:29105"/>
    </reaction>
</comment>
<evidence type="ECO:0000256" key="1">
    <source>
        <dbReference type="ARBA" id="ARBA00004638"/>
    </source>
</evidence>
<dbReference type="GO" id="GO:0010043">
    <property type="term" value="P:response to zinc ion"/>
    <property type="evidence" value="ECO:0007669"/>
    <property type="project" value="TreeGrafter"/>
</dbReference>
<evidence type="ECO:0000259" key="13">
    <source>
        <dbReference type="Pfam" id="PF01545"/>
    </source>
</evidence>
<dbReference type="Bgee" id="ENSLACG00000015533">
    <property type="expression patterns" value="Expressed in muscle tissue and 1 other cell type or tissue"/>
</dbReference>
<keyword evidence="7" id="KW-0406">Ion transport</keyword>
<dbReference type="SUPFAM" id="SSF161111">
    <property type="entry name" value="Cation efflux protein transmembrane domain-like"/>
    <property type="match status" value="1"/>
</dbReference>
<dbReference type="InParanoid" id="H3B6W5"/>
<evidence type="ECO:0000256" key="8">
    <source>
        <dbReference type="ARBA" id="ARBA00022989"/>
    </source>
</evidence>
<dbReference type="Ensembl" id="ENSLACT00000017766.1">
    <property type="protein sequence ID" value="ENSLACP00000017636.1"/>
    <property type="gene ID" value="ENSLACG00000015533.1"/>
</dbReference>
<evidence type="ECO:0000256" key="4">
    <source>
        <dbReference type="ARBA" id="ARBA00022692"/>
    </source>
</evidence>
<keyword evidence="10" id="KW-0968">Cytoplasmic vesicle</keyword>
<dbReference type="AlphaFoldDB" id="H3B6W5"/>
<sequence>MYELLQRAFSKFRKTDCENTHLVPDSRARMYSVTLDGVSLQQTKVNKENNQLEEKDISNCNGLNHCHDNIKAYEDRQKEQKQAKIQLYIASFVCLFFMIGEIVGGYFAGSLAVMTDAAHLLVDFTSFLISLCSLWLSSKPATKKLNFGWYRAALKVQRASEAGAVFIFLFDVIFQDSTYPVYSKFILCLI</sequence>
<evidence type="ECO:0000256" key="6">
    <source>
        <dbReference type="ARBA" id="ARBA00022833"/>
    </source>
</evidence>
<name>H3B6W5_LATCH</name>
<evidence type="ECO:0000256" key="2">
    <source>
        <dbReference type="ARBA" id="ARBA00022449"/>
    </source>
</evidence>
<feature type="transmembrane region" description="Helical" evidence="12">
    <location>
        <begin position="87"/>
        <end position="111"/>
    </location>
</feature>
<feature type="transmembrane region" description="Helical" evidence="12">
    <location>
        <begin position="117"/>
        <end position="136"/>
    </location>
</feature>
<comment type="subcellular location">
    <subcellularLocation>
        <location evidence="1">Cytoplasmic vesicle</location>
        <location evidence="1">Secretory vesicle membrane</location>
        <topology evidence="1">Multi-pass membrane protein</topology>
    </subcellularLocation>
</comment>
<dbReference type="GO" id="GO:0046872">
    <property type="term" value="F:metal ion binding"/>
    <property type="evidence" value="ECO:0007669"/>
    <property type="project" value="UniProtKB-KW"/>
</dbReference>
<evidence type="ECO:0000256" key="9">
    <source>
        <dbReference type="ARBA" id="ARBA00023136"/>
    </source>
</evidence>
<evidence type="ECO:0000313" key="15">
    <source>
        <dbReference type="Proteomes" id="UP000008672"/>
    </source>
</evidence>
<keyword evidence="8 12" id="KW-1133">Transmembrane helix</keyword>
<keyword evidence="9 12" id="KW-0472">Membrane</keyword>
<evidence type="ECO:0000313" key="14">
    <source>
        <dbReference type="Ensembl" id="ENSLACP00000017636.1"/>
    </source>
</evidence>
<dbReference type="GO" id="GO:0005385">
    <property type="term" value="F:zinc ion transmembrane transporter activity"/>
    <property type="evidence" value="ECO:0007669"/>
    <property type="project" value="TreeGrafter"/>
</dbReference>
<organism evidence="14 15">
    <name type="scientific">Latimeria chalumnae</name>
    <name type="common">Coelacanth</name>
    <dbReference type="NCBI Taxonomy" id="7897"/>
    <lineage>
        <taxon>Eukaryota</taxon>
        <taxon>Metazoa</taxon>
        <taxon>Chordata</taxon>
        <taxon>Craniata</taxon>
        <taxon>Vertebrata</taxon>
        <taxon>Euteleostomi</taxon>
        <taxon>Coelacanthiformes</taxon>
        <taxon>Coelacanthidae</taxon>
        <taxon>Latimeria</taxon>
    </lineage>
</organism>
<evidence type="ECO:0000256" key="12">
    <source>
        <dbReference type="SAM" id="Phobius"/>
    </source>
</evidence>
<dbReference type="Pfam" id="PF01545">
    <property type="entry name" value="Cation_efflux"/>
    <property type="match status" value="1"/>
</dbReference>
<dbReference type="EMBL" id="AFYH01057439">
    <property type="status" value="NOT_ANNOTATED_CDS"/>
    <property type="molecule type" value="Genomic_DNA"/>
</dbReference>
<dbReference type="Gene3D" id="1.20.1510.10">
    <property type="entry name" value="Cation efflux protein transmembrane domain"/>
    <property type="match status" value="1"/>
</dbReference>
<dbReference type="EMBL" id="AFYH01057437">
    <property type="status" value="NOT_ANNOTATED_CDS"/>
    <property type="molecule type" value="Genomic_DNA"/>
</dbReference>
<dbReference type="EMBL" id="AFYH01057435">
    <property type="status" value="NOT_ANNOTATED_CDS"/>
    <property type="molecule type" value="Genomic_DNA"/>
</dbReference>
<keyword evidence="5" id="KW-0479">Metal-binding</keyword>
<evidence type="ECO:0000256" key="10">
    <source>
        <dbReference type="ARBA" id="ARBA00023329"/>
    </source>
</evidence>
<keyword evidence="7" id="KW-0813">Transport</keyword>
<feature type="domain" description="Cation efflux protein transmembrane" evidence="13">
    <location>
        <begin position="87"/>
        <end position="153"/>
    </location>
</feature>
<dbReference type="PANTHER" id="PTHR11562">
    <property type="entry name" value="CATION EFFLUX PROTEIN/ ZINC TRANSPORTER"/>
    <property type="match status" value="1"/>
</dbReference>
<proteinExistence type="predicted"/>
<reference evidence="14" key="3">
    <citation type="submission" date="2025-09" db="UniProtKB">
        <authorList>
            <consortium name="Ensembl"/>
        </authorList>
    </citation>
    <scope>IDENTIFICATION</scope>
</reference>
<dbReference type="InterPro" id="IPR027469">
    <property type="entry name" value="Cation_efflux_TMD_sf"/>
</dbReference>
<dbReference type="GeneTree" id="ENSGT00940000160706"/>
<keyword evidence="7" id="KW-0864">Zinc transport</keyword>
<evidence type="ECO:0000256" key="7">
    <source>
        <dbReference type="ARBA" id="ARBA00022906"/>
    </source>
</evidence>
<dbReference type="InterPro" id="IPR058533">
    <property type="entry name" value="Cation_efflux_TM"/>
</dbReference>
<dbReference type="GO" id="GO:0015297">
    <property type="term" value="F:antiporter activity"/>
    <property type="evidence" value="ECO:0007669"/>
    <property type="project" value="UniProtKB-KW"/>
</dbReference>
<evidence type="ECO:0000256" key="3">
    <source>
        <dbReference type="ARBA" id="ARBA00022475"/>
    </source>
</evidence>
<dbReference type="STRING" id="7897.ENSLACP00000017636"/>
<reference evidence="14" key="2">
    <citation type="submission" date="2025-08" db="UniProtKB">
        <authorList>
            <consortium name="Ensembl"/>
        </authorList>
    </citation>
    <scope>IDENTIFICATION</scope>
</reference>
<reference evidence="15" key="1">
    <citation type="submission" date="2011-08" db="EMBL/GenBank/DDBJ databases">
        <title>The draft genome of Latimeria chalumnae.</title>
        <authorList>
            <person name="Di Palma F."/>
            <person name="Alfoldi J."/>
            <person name="Johnson J."/>
            <person name="Berlin A."/>
            <person name="Gnerre S."/>
            <person name="Jaffe D."/>
            <person name="MacCallum I."/>
            <person name="Young S."/>
            <person name="Walker B.J."/>
            <person name="Lander E."/>
            <person name="Lindblad-Toh K."/>
        </authorList>
    </citation>
    <scope>NUCLEOTIDE SEQUENCE [LARGE SCALE GENOMIC DNA]</scope>
    <source>
        <strain evidence="15">Wild caught</strain>
    </source>
</reference>
<accession>H3B6W5</accession>
<keyword evidence="6" id="KW-0862">Zinc</keyword>
<keyword evidence="15" id="KW-1185">Reference proteome</keyword>
<keyword evidence="2" id="KW-0050">Antiport</keyword>
<keyword evidence="3" id="KW-1003">Cell membrane</keyword>
<dbReference type="Proteomes" id="UP000008672">
    <property type="component" value="Unassembled WGS sequence"/>
</dbReference>
<dbReference type="HOGENOM" id="CLU_1427554_0_0_1"/>
<dbReference type="EMBL" id="AFYH01057440">
    <property type="status" value="NOT_ANNOTATED_CDS"/>
    <property type="molecule type" value="Genomic_DNA"/>
</dbReference>
<keyword evidence="4 12" id="KW-0812">Transmembrane</keyword>
<dbReference type="GO" id="GO:0005886">
    <property type="term" value="C:plasma membrane"/>
    <property type="evidence" value="ECO:0007669"/>
    <property type="project" value="UniProtKB-SubCell"/>
</dbReference>
<dbReference type="PANTHER" id="PTHR11562:SF37">
    <property type="entry name" value="PROTON-COUPLED ZINC ANTIPORTER SLC30A8"/>
    <property type="match status" value="1"/>
</dbReference>
<dbReference type="InterPro" id="IPR050681">
    <property type="entry name" value="CDF/SLC30A"/>
</dbReference>
<dbReference type="eggNOG" id="KOG1482">
    <property type="taxonomic scope" value="Eukaryota"/>
</dbReference>
<evidence type="ECO:0000256" key="11">
    <source>
        <dbReference type="ARBA" id="ARBA00048349"/>
    </source>
</evidence>
<dbReference type="GO" id="GO:0009749">
    <property type="term" value="P:response to glucose"/>
    <property type="evidence" value="ECO:0007669"/>
    <property type="project" value="TreeGrafter"/>
</dbReference>
<evidence type="ECO:0000256" key="5">
    <source>
        <dbReference type="ARBA" id="ARBA00022723"/>
    </source>
</evidence>